<evidence type="ECO:0000259" key="1">
    <source>
        <dbReference type="Pfam" id="PF00024"/>
    </source>
</evidence>
<reference evidence="2 3" key="1">
    <citation type="submission" date="2019-10" db="EMBL/GenBank/DDBJ databases">
        <title>Assembly and Annotation for the nematode Trichostrongylus colubriformis.</title>
        <authorList>
            <person name="Martin J."/>
        </authorList>
    </citation>
    <scope>NUCLEOTIDE SEQUENCE [LARGE SCALE GENOMIC DNA]</scope>
    <source>
        <strain evidence="2">G859</strain>
        <tissue evidence="2">Whole worm</tissue>
    </source>
</reference>
<organism evidence="2 3">
    <name type="scientific">Trichostrongylus colubriformis</name>
    <name type="common">Black scour worm</name>
    <dbReference type="NCBI Taxonomy" id="6319"/>
    <lineage>
        <taxon>Eukaryota</taxon>
        <taxon>Metazoa</taxon>
        <taxon>Ecdysozoa</taxon>
        <taxon>Nematoda</taxon>
        <taxon>Chromadorea</taxon>
        <taxon>Rhabditida</taxon>
        <taxon>Rhabditina</taxon>
        <taxon>Rhabditomorpha</taxon>
        <taxon>Strongyloidea</taxon>
        <taxon>Trichostrongylidae</taxon>
        <taxon>Trichostrongylus</taxon>
    </lineage>
</organism>
<proteinExistence type="predicted"/>
<dbReference type="SUPFAM" id="SSF57414">
    <property type="entry name" value="Hairpin loop containing domain-like"/>
    <property type="match status" value="1"/>
</dbReference>
<gene>
    <name evidence="2" type="ORF">GCK32_019810</name>
</gene>
<dbReference type="Proteomes" id="UP001331761">
    <property type="component" value="Unassembled WGS sequence"/>
</dbReference>
<accession>A0AAN8IQH4</accession>
<protein>
    <recommendedName>
        <fullName evidence="1">Apple domain-containing protein</fullName>
    </recommendedName>
</protein>
<dbReference type="AlphaFoldDB" id="A0AAN8IQH4"/>
<name>A0AAN8IQH4_TRICO</name>
<feature type="non-terminal residue" evidence="2">
    <location>
        <position position="110"/>
    </location>
</feature>
<dbReference type="Pfam" id="PF00024">
    <property type="entry name" value="PAN_1"/>
    <property type="match status" value="1"/>
</dbReference>
<sequence>MRCVRSVAKHGSSVAHISKSALALSVHTVCPFPATVQGHECSSFEYDARSQECSIHAEDGQPFGASVLTKTDRPIAFFQQVCVRGDALCSTPYGFERYPQSLLIGHAMKV</sequence>
<evidence type="ECO:0000313" key="3">
    <source>
        <dbReference type="Proteomes" id="UP001331761"/>
    </source>
</evidence>
<evidence type="ECO:0000313" key="2">
    <source>
        <dbReference type="EMBL" id="KAK5977987.1"/>
    </source>
</evidence>
<keyword evidence="3" id="KW-1185">Reference proteome</keyword>
<comment type="caution">
    <text evidence="2">The sequence shown here is derived from an EMBL/GenBank/DDBJ whole genome shotgun (WGS) entry which is preliminary data.</text>
</comment>
<dbReference type="InterPro" id="IPR003609">
    <property type="entry name" value="Pan_app"/>
</dbReference>
<dbReference type="EMBL" id="WIXE01009945">
    <property type="protein sequence ID" value="KAK5977987.1"/>
    <property type="molecule type" value="Genomic_DNA"/>
</dbReference>
<feature type="domain" description="Apple" evidence="1">
    <location>
        <begin position="40"/>
        <end position="82"/>
    </location>
</feature>